<evidence type="ECO:0000313" key="3">
    <source>
        <dbReference type="Proteomes" id="UP001295423"/>
    </source>
</evidence>
<feature type="region of interest" description="Disordered" evidence="1">
    <location>
        <begin position="1"/>
        <end position="109"/>
    </location>
</feature>
<dbReference type="EMBL" id="CAKOGP040001733">
    <property type="protein sequence ID" value="CAJ1947590.1"/>
    <property type="molecule type" value="Genomic_DNA"/>
</dbReference>
<feature type="compositionally biased region" description="Basic and acidic residues" evidence="1">
    <location>
        <begin position="14"/>
        <end position="25"/>
    </location>
</feature>
<keyword evidence="3" id="KW-1185">Reference proteome</keyword>
<feature type="compositionally biased region" description="Polar residues" evidence="1">
    <location>
        <begin position="53"/>
        <end position="62"/>
    </location>
</feature>
<dbReference type="Gene3D" id="3.30.70.260">
    <property type="match status" value="1"/>
</dbReference>
<proteinExistence type="predicted"/>
<dbReference type="Proteomes" id="UP001295423">
    <property type="component" value="Unassembled WGS sequence"/>
</dbReference>
<dbReference type="InterPro" id="IPR007454">
    <property type="entry name" value="UPF0250_YbeD-like"/>
</dbReference>
<reference evidence="2" key="1">
    <citation type="submission" date="2023-08" db="EMBL/GenBank/DDBJ databases">
        <authorList>
            <person name="Audoor S."/>
            <person name="Bilcke G."/>
        </authorList>
    </citation>
    <scope>NUCLEOTIDE SEQUENCE</scope>
</reference>
<evidence type="ECO:0000256" key="1">
    <source>
        <dbReference type="SAM" id="MobiDB-lite"/>
    </source>
</evidence>
<evidence type="ECO:0000313" key="2">
    <source>
        <dbReference type="EMBL" id="CAJ1947590.1"/>
    </source>
</evidence>
<dbReference type="SUPFAM" id="SSF117991">
    <property type="entry name" value="YbeD/HP0495-like"/>
    <property type="match status" value="1"/>
</dbReference>
<name>A0AAD2PU23_9STRA</name>
<dbReference type="Pfam" id="PF04359">
    <property type="entry name" value="DUF493"/>
    <property type="match status" value="1"/>
</dbReference>
<gene>
    <name evidence="2" type="ORF">CYCCA115_LOCUS11216</name>
</gene>
<dbReference type="AlphaFoldDB" id="A0AAD2PU23"/>
<organism evidence="2 3">
    <name type="scientific">Cylindrotheca closterium</name>
    <dbReference type="NCBI Taxonomy" id="2856"/>
    <lineage>
        <taxon>Eukaryota</taxon>
        <taxon>Sar</taxon>
        <taxon>Stramenopiles</taxon>
        <taxon>Ochrophyta</taxon>
        <taxon>Bacillariophyta</taxon>
        <taxon>Bacillariophyceae</taxon>
        <taxon>Bacillariophycidae</taxon>
        <taxon>Bacillariales</taxon>
        <taxon>Bacillariaceae</taxon>
        <taxon>Cylindrotheca</taxon>
    </lineage>
</organism>
<accession>A0AAD2PU23</accession>
<sequence length="204" mass="22371">MVRKEGPAGSFFHKVPDDDDKKESDDNPSIVDDEFSELLRKRKKPSRASKPSTINGIPTAQATGFGKAKPGKQRPSKPYTAVGPSGIEKRGIPNSVSHPETDDQGYTLYTDEKTGKKSRVFEALLHYPSDFTLKIVGANEGSFVSEIVALVAEACETEPAKIAHTARSIGKWTSVTCTCPVQSAEMVYAMYEAVDRDPRVKFKF</sequence>
<dbReference type="InterPro" id="IPR027471">
    <property type="entry name" value="YbeD-like_sf"/>
</dbReference>
<protein>
    <submittedName>
        <fullName evidence="2">Uncharacterized protein</fullName>
    </submittedName>
</protein>
<comment type="caution">
    <text evidence="2">The sequence shown here is derived from an EMBL/GenBank/DDBJ whole genome shotgun (WGS) entry which is preliminary data.</text>
</comment>